<organism evidence="1 2">
    <name type="scientific">Croceibacterium selenioxidans</name>
    <dbReference type="NCBI Taxonomy" id="2838833"/>
    <lineage>
        <taxon>Bacteria</taxon>
        <taxon>Pseudomonadati</taxon>
        <taxon>Pseudomonadota</taxon>
        <taxon>Alphaproteobacteria</taxon>
        <taxon>Sphingomonadales</taxon>
        <taxon>Erythrobacteraceae</taxon>
        <taxon>Croceibacterium</taxon>
    </lineage>
</organism>
<dbReference type="RefSeq" id="WP_214534487.1">
    <property type="nucleotide sequence ID" value="NZ_JAHFVK010000001.1"/>
</dbReference>
<comment type="caution">
    <text evidence="1">The sequence shown here is derived from an EMBL/GenBank/DDBJ whole genome shotgun (WGS) entry which is preliminary data.</text>
</comment>
<evidence type="ECO:0000313" key="2">
    <source>
        <dbReference type="Proteomes" id="UP000811255"/>
    </source>
</evidence>
<keyword evidence="2" id="KW-1185">Reference proteome</keyword>
<gene>
    <name evidence="1" type="ORF">KK137_02595</name>
</gene>
<name>A0ABS5W260_9SPHN</name>
<evidence type="ECO:0008006" key="3">
    <source>
        <dbReference type="Google" id="ProtNLM"/>
    </source>
</evidence>
<sequence>MIPKMSVGWQTTMADLALILFIVTAAGISSEIQKRQAPVLPVSGEPLAIYSDAEGAPPLSQWLAEQAPDQRQQLSLVVRYEAGHAPEAAAKAIEMARAAGPAGQSARIILEQGPKAEALAVLAFDQGEEKMAQTLQQDRQN</sequence>
<dbReference type="EMBL" id="JAHFVK010000001">
    <property type="protein sequence ID" value="MBT2133212.1"/>
    <property type="molecule type" value="Genomic_DNA"/>
</dbReference>
<reference evidence="1 2" key="1">
    <citation type="submission" date="2021-05" db="EMBL/GenBank/DDBJ databases">
        <title>Croceibacterium sp. LX-88 genome sequence.</title>
        <authorList>
            <person name="Luo X."/>
        </authorList>
    </citation>
    <scope>NUCLEOTIDE SEQUENCE [LARGE SCALE GENOMIC DNA]</scope>
    <source>
        <strain evidence="1 2">LX-88</strain>
    </source>
</reference>
<evidence type="ECO:0000313" key="1">
    <source>
        <dbReference type="EMBL" id="MBT2133212.1"/>
    </source>
</evidence>
<dbReference type="Proteomes" id="UP000811255">
    <property type="component" value="Unassembled WGS sequence"/>
</dbReference>
<accession>A0ABS5W260</accession>
<protein>
    <recommendedName>
        <fullName evidence="3">Biopolymer transporter ExbD</fullName>
    </recommendedName>
</protein>
<proteinExistence type="predicted"/>